<proteinExistence type="predicted"/>
<keyword evidence="3" id="KW-1185">Reference proteome</keyword>
<evidence type="ECO:0000256" key="1">
    <source>
        <dbReference type="SAM" id="MobiDB-lite"/>
    </source>
</evidence>
<protein>
    <submittedName>
        <fullName evidence="2">Uncharacterized protein</fullName>
    </submittedName>
</protein>
<organism evidence="2 3">
    <name type="scientific">Dovyalis caffra</name>
    <dbReference type="NCBI Taxonomy" id="77055"/>
    <lineage>
        <taxon>Eukaryota</taxon>
        <taxon>Viridiplantae</taxon>
        <taxon>Streptophyta</taxon>
        <taxon>Embryophyta</taxon>
        <taxon>Tracheophyta</taxon>
        <taxon>Spermatophyta</taxon>
        <taxon>Magnoliopsida</taxon>
        <taxon>eudicotyledons</taxon>
        <taxon>Gunneridae</taxon>
        <taxon>Pentapetalae</taxon>
        <taxon>rosids</taxon>
        <taxon>fabids</taxon>
        <taxon>Malpighiales</taxon>
        <taxon>Salicaceae</taxon>
        <taxon>Flacourtieae</taxon>
        <taxon>Dovyalis</taxon>
    </lineage>
</organism>
<sequence>MPYEKDGPGTPLVATCNKALAKKRFLSAASYSTFSLFICEERGRERKMEESFPMTGGDGPYSYTKNSSHQKKAAASGKTMLASGILENLVIEHSSRSKSPILTRGGDFNFLRARRLCASGDKMEGGGPTTLLGLHHLTNE</sequence>
<name>A0AAV1RB46_9ROSI</name>
<reference evidence="2 3" key="1">
    <citation type="submission" date="2024-01" db="EMBL/GenBank/DDBJ databases">
        <authorList>
            <person name="Waweru B."/>
        </authorList>
    </citation>
    <scope>NUCLEOTIDE SEQUENCE [LARGE SCALE GENOMIC DNA]</scope>
</reference>
<gene>
    <name evidence="2" type="ORF">DCAF_LOCUS7766</name>
</gene>
<dbReference type="EMBL" id="CAWUPB010000913">
    <property type="protein sequence ID" value="CAK7330087.1"/>
    <property type="molecule type" value="Genomic_DNA"/>
</dbReference>
<dbReference type="AlphaFoldDB" id="A0AAV1RB46"/>
<comment type="caution">
    <text evidence="2">The sequence shown here is derived from an EMBL/GenBank/DDBJ whole genome shotgun (WGS) entry which is preliminary data.</text>
</comment>
<dbReference type="Proteomes" id="UP001314170">
    <property type="component" value="Unassembled WGS sequence"/>
</dbReference>
<evidence type="ECO:0000313" key="2">
    <source>
        <dbReference type="EMBL" id="CAK7330087.1"/>
    </source>
</evidence>
<accession>A0AAV1RB46</accession>
<feature type="region of interest" description="Disordered" evidence="1">
    <location>
        <begin position="47"/>
        <end position="66"/>
    </location>
</feature>
<evidence type="ECO:0000313" key="3">
    <source>
        <dbReference type="Proteomes" id="UP001314170"/>
    </source>
</evidence>